<organism evidence="1 2">
    <name type="scientific">Portunus trituberculatus</name>
    <name type="common">Swimming crab</name>
    <name type="synonym">Neptunus trituberculatus</name>
    <dbReference type="NCBI Taxonomy" id="210409"/>
    <lineage>
        <taxon>Eukaryota</taxon>
        <taxon>Metazoa</taxon>
        <taxon>Ecdysozoa</taxon>
        <taxon>Arthropoda</taxon>
        <taxon>Crustacea</taxon>
        <taxon>Multicrustacea</taxon>
        <taxon>Malacostraca</taxon>
        <taxon>Eumalacostraca</taxon>
        <taxon>Eucarida</taxon>
        <taxon>Decapoda</taxon>
        <taxon>Pleocyemata</taxon>
        <taxon>Brachyura</taxon>
        <taxon>Eubrachyura</taxon>
        <taxon>Portunoidea</taxon>
        <taxon>Portunidae</taxon>
        <taxon>Portuninae</taxon>
        <taxon>Portunus</taxon>
    </lineage>
</organism>
<comment type="caution">
    <text evidence="1">The sequence shown here is derived from an EMBL/GenBank/DDBJ whole genome shotgun (WGS) entry which is preliminary data.</text>
</comment>
<evidence type="ECO:0000313" key="2">
    <source>
        <dbReference type="Proteomes" id="UP000324222"/>
    </source>
</evidence>
<reference evidence="1 2" key="1">
    <citation type="submission" date="2019-05" db="EMBL/GenBank/DDBJ databases">
        <title>Another draft genome of Portunus trituberculatus and its Hox gene families provides insights of decapod evolution.</title>
        <authorList>
            <person name="Jeong J.-H."/>
            <person name="Song I."/>
            <person name="Kim S."/>
            <person name="Choi T."/>
            <person name="Kim D."/>
            <person name="Ryu S."/>
            <person name="Kim W."/>
        </authorList>
    </citation>
    <scope>NUCLEOTIDE SEQUENCE [LARGE SCALE GENOMIC DNA]</scope>
    <source>
        <tissue evidence="1">Muscle</tissue>
    </source>
</reference>
<sequence length="71" mass="7688">MTEQLTSVIAVASLQPAQLADTLPLRCAGLAGEERVVRSKLSPLELFNLISDRCPQSLWVPSLATQGRNII</sequence>
<dbReference type="AlphaFoldDB" id="A0A5B7G4K5"/>
<dbReference type="EMBL" id="VSRR010012670">
    <property type="protein sequence ID" value="MPC54831.1"/>
    <property type="molecule type" value="Genomic_DNA"/>
</dbReference>
<proteinExistence type="predicted"/>
<protein>
    <submittedName>
        <fullName evidence="1">Uncharacterized protein</fullName>
    </submittedName>
</protein>
<name>A0A5B7G4K5_PORTR</name>
<accession>A0A5B7G4K5</accession>
<keyword evidence="2" id="KW-1185">Reference proteome</keyword>
<dbReference type="Proteomes" id="UP000324222">
    <property type="component" value="Unassembled WGS sequence"/>
</dbReference>
<gene>
    <name evidence="1" type="ORF">E2C01_048759</name>
</gene>
<evidence type="ECO:0000313" key="1">
    <source>
        <dbReference type="EMBL" id="MPC54831.1"/>
    </source>
</evidence>